<dbReference type="EMBL" id="FNJQ01000002">
    <property type="protein sequence ID" value="SDO84615.1"/>
    <property type="molecule type" value="Genomic_DNA"/>
</dbReference>
<accession>A0A1H0MWD4</accession>
<gene>
    <name evidence="1" type="ORF">SAMN05216366_10269</name>
</gene>
<dbReference type="RefSeq" id="WP_074571022.1">
    <property type="nucleotide sequence ID" value="NZ_FNJQ01000002.1"/>
</dbReference>
<evidence type="ECO:0000313" key="2">
    <source>
        <dbReference type="Proteomes" id="UP000182412"/>
    </source>
</evidence>
<sequence length="129" mass="15696">MYYFFMLLIAILSIIFLLEMRHSLQRSNMNSRLIEKYQDDLHNKKLLAEIYAYCQQDYKLRRIIRKYALTIDDVEKIYQKLLLWGNFHKGRRFVPITAFLYVCTLEYLCQHKNDDAKAITMKCMNFLHI</sequence>
<dbReference type="Proteomes" id="UP000182412">
    <property type="component" value="Unassembled WGS sequence"/>
</dbReference>
<proteinExistence type="predicted"/>
<name>A0A1H0MWD4_SELRU</name>
<evidence type="ECO:0000313" key="1">
    <source>
        <dbReference type="EMBL" id="SDO84615.1"/>
    </source>
</evidence>
<organism evidence="1 2">
    <name type="scientific">Selenomonas ruminantium</name>
    <dbReference type="NCBI Taxonomy" id="971"/>
    <lineage>
        <taxon>Bacteria</taxon>
        <taxon>Bacillati</taxon>
        <taxon>Bacillota</taxon>
        <taxon>Negativicutes</taxon>
        <taxon>Selenomonadales</taxon>
        <taxon>Selenomonadaceae</taxon>
        <taxon>Selenomonas</taxon>
    </lineage>
</organism>
<dbReference type="OrthoDB" id="1669216at2"/>
<dbReference type="AlphaFoldDB" id="A0A1H0MWD4"/>
<protein>
    <submittedName>
        <fullName evidence="1">Uncharacterized protein</fullName>
    </submittedName>
</protein>
<reference evidence="1 2" key="1">
    <citation type="submission" date="2016-10" db="EMBL/GenBank/DDBJ databases">
        <authorList>
            <person name="de Groot N.N."/>
        </authorList>
    </citation>
    <scope>NUCLEOTIDE SEQUENCE [LARGE SCALE GENOMIC DNA]</scope>
    <source>
        <strain evidence="1 2">S137</strain>
    </source>
</reference>